<keyword evidence="3" id="KW-0378">Hydrolase</keyword>
<evidence type="ECO:0000256" key="5">
    <source>
        <dbReference type="PIRSR" id="PIRSR001227-1"/>
    </source>
</evidence>
<reference evidence="7 8" key="1">
    <citation type="journal article" date="2009" name="Stand. Genomic Sci.">
        <title>Complete genome sequence of Actinosynnema mirum type strain (101).</title>
        <authorList>
            <person name="Land M."/>
            <person name="Lapidus A."/>
            <person name="Mayilraj S."/>
            <person name="Chen F."/>
            <person name="Copeland A."/>
            <person name="Del Rio T.G."/>
            <person name="Nolan M."/>
            <person name="Lucas S."/>
            <person name="Tice H."/>
            <person name="Cheng J.F."/>
            <person name="Chertkov O."/>
            <person name="Bruce D."/>
            <person name="Goodwin L."/>
            <person name="Pitluck S."/>
            <person name="Rohde M."/>
            <person name="Goker M."/>
            <person name="Pati A."/>
            <person name="Ivanova N."/>
            <person name="Mavromatis K."/>
            <person name="Chen A."/>
            <person name="Palaniappan K."/>
            <person name="Hauser L."/>
            <person name="Chang Y.J."/>
            <person name="Jeffries C.C."/>
            <person name="Brettin T."/>
            <person name="Detter J.C."/>
            <person name="Han C."/>
            <person name="Chain P."/>
            <person name="Tindall B.J."/>
            <person name="Bristow J."/>
            <person name="Eisen J.A."/>
            <person name="Markowitz V."/>
            <person name="Hugenholtz P."/>
            <person name="Kyrpides N.C."/>
            <person name="Klenk H.P."/>
        </authorList>
    </citation>
    <scope>NUCLEOTIDE SEQUENCE [LARGE SCALE GENOMIC DNA]</scope>
    <source>
        <strain evidence="8">ATCC 29888 / DSM 43827 / JCM 3225 / NBRC 14064 / NCIMB 13271 / NRRL B-12336 / IMRU 3971 / 101</strain>
    </source>
</reference>
<evidence type="ECO:0000313" key="8">
    <source>
        <dbReference type="Proteomes" id="UP000002213"/>
    </source>
</evidence>
<keyword evidence="2" id="KW-0732">Signal</keyword>
<dbReference type="InterPro" id="IPR014395">
    <property type="entry name" value="Pen/GL7ACA/AHL_acylase"/>
</dbReference>
<dbReference type="PIRSF" id="PIRSF001227">
    <property type="entry name" value="Pen_acylase"/>
    <property type="match status" value="1"/>
</dbReference>
<evidence type="ECO:0000256" key="6">
    <source>
        <dbReference type="SAM" id="MobiDB-lite"/>
    </source>
</evidence>
<evidence type="ECO:0000256" key="2">
    <source>
        <dbReference type="ARBA" id="ARBA00022729"/>
    </source>
</evidence>
<dbReference type="Gene3D" id="1.10.439.10">
    <property type="entry name" value="Penicillin Amidohydrolase, domain 1"/>
    <property type="match status" value="1"/>
</dbReference>
<proteinExistence type="inferred from homology"/>
<dbReference type="PANTHER" id="PTHR34218:SF3">
    <property type="entry name" value="ACYL-HOMOSERINE LACTONE ACYLASE PVDQ"/>
    <property type="match status" value="1"/>
</dbReference>
<dbReference type="AlphaFoldDB" id="C6WC02"/>
<feature type="active site" description="Nucleophile" evidence="5">
    <location>
        <position position="253"/>
    </location>
</feature>
<dbReference type="Pfam" id="PF01804">
    <property type="entry name" value="Penicil_amidase"/>
    <property type="match status" value="1"/>
</dbReference>
<protein>
    <submittedName>
        <fullName evidence="7">Peptidase S45 penicillin amidase</fullName>
    </submittedName>
</protein>
<dbReference type="STRING" id="446462.Amir_3685"/>
<dbReference type="MEROPS" id="S45.004"/>
<keyword evidence="4" id="KW-0865">Zymogen</keyword>
<evidence type="ECO:0000256" key="4">
    <source>
        <dbReference type="ARBA" id="ARBA00023145"/>
    </source>
</evidence>
<dbReference type="InterPro" id="IPR043147">
    <property type="entry name" value="Penicillin_amidase_A-knob"/>
</dbReference>
<dbReference type="KEGG" id="ami:Amir_3685"/>
<dbReference type="Gene3D" id="1.10.1400.10">
    <property type="match status" value="1"/>
</dbReference>
<dbReference type="Gene3D" id="2.30.120.10">
    <property type="match status" value="1"/>
</dbReference>
<dbReference type="Gene3D" id="3.60.20.10">
    <property type="entry name" value="Glutamine Phosphoribosylpyrophosphate, subunit 1, domain 1"/>
    <property type="match status" value="1"/>
</dbReference>
<dbReference type="HOGENOM" id="CLU_017615_0_0_11"/>
<dbReference type="InterPro" id="IPR029055">
    <property type="entry name" value="Ntn_hydrolases_N"/>
</dbReference>
<feature type="region of interest" description="Disordered" evidence="6">
    <location>
        <begin position="650"/>
        <end position="673"/>
    </location>
</feature>
<evidence type="ECO:0000313" key="7">
    <source>
        <dbReference type="EMBL" id="ACU37569.1"/>
    </source>
</evidence>
<evidence type="ECO:0000256" key="1">
    <source>
        <dbReference type="ARBA" id="ARBA00006586"/>
    </source>
</evidence>
<sequence>MSGSVLAKSTSPSKGSLGRRARFALPVVVFLLVSFSLVSPLASAQSAGSSDFIARAQSAIAGIGYRAEIRRTSHGIPHVLAADLGSAGFGQGWAYAEDRLCDLADQVVKVRGERSRWLGAGAQDEHLASDLGYLTLGLVEKARRALPSISRDARALLEGYAAGYNRYLAEVGPGGVRGWCAGQPWIGPVTAVDLLAYQQDLAIVSSGRVVLPSVAVARPPGDGQEALRVPAAAVSDALRSAPSAVGGASALGSNGWALGGLLSSSGRGALLANPHFPWQGELQLWESHLTVPGTLDVYGAGIGGLPGVQIGFTEQVAWTHTVAPGPRFTFAQLQLTPGRPTGYRVGDRVLDMRSQVVVVQVKQADGRVEPVRRTMWSGEHGPIVDLSSIDAGYGWTTTGAIEFRDANADNSGLLDFWLGMARTRNVAEVAARHVEHGTPWLNTLASDRSGTSWYGNAARTPNLTPEAMRAWSSSPIGLLDGGDPKQDWRVEPGAVAAGLLPASRWPRLTRADYVFNANNSPWAANPRSPLRGYPQQLGQERLALPARARLNALLLEEPGPTGRFTLDALVSAVLADESLGARSLLEPVRGLCRAHAGSAEAGWRDAGKACAVLDGWDGRFRVDSRGAVLWRELLTAVLAEHPDALNAAGPLLSSPFDPRDPVRTPGAPRPDPGVVGRAIDSAQRNVEAAGFPLDVPLGAVQHSVKGGRELPVPGAPDALGAVNVVERVPAPATTLEPVARGSGELTSDGYRVNTGTSFLLAVQFTDRGPRAKGLLTFSQSIDPRSPHFADQQALFARGEVRECLFTWAQIQADPQLRTTVVRGT</sequence>
<dbReference type="eggNOG" id="COG2366">
    <property type="taxonomic scope" value="Bacteria"/>
</dbReference>
<evidence type="ECO:0000256" key="3">
    <source>
        <dbReference type="ARBA" id="ARBA00022801"/>
    </source>
</evidence>
<keyword evidence="8" id="KW-1185">Reference proteome</keyword>
<dbReference type="Proteomes" id="UP000002213">
    <property type="component" value="Chromosome"/>
</dbReference>
<organism evidence="7 8">
    <name type="scientific">Actinosynnema mirum (strain ATCC 29888 / DSM 43827 / JCM 3225 / NBRC 14064 / NCIMB 13271 / NRRL B-12336 / IMRU 3971 / 101)</name>
    <dbReference type="NCBI Taxonomy" id="446462"/>
    <lineage>
        <taxon>Bacteria</taxon>
        <taxon>Bacillati</taxon>
        <taxon>Actinomycetota</taxon>
        <taxon>Actinomycetes</taxon>
        <taxon>Pseudonocardiales</taxon>
        <taxon>Pseudonocardiaceae</taxon>
        <taxon>Actinosynnema</taxon>
    </lineage>
</organism>
<gene>
    <name evidence="7" type="ordered locus">Amir_3685</name>
</gene>
<accession>C6WC02</accession>
<dbReference type="InterPro" id="IPR002692">
    <property type="entry name" value="S45"/>
</dbReference>
<dbReference type="EMBL" id="CP001630">
    <property type="protein sequence ID" value="ACU37569.1"/>
    <property type="molecule type" value="Genomic_DNA"/>
</dbReference>
<dbReference type="InterPro" id="IPR023343">
    <property type="entry name" value="Penicillin_amidase_dom1"/>
</dbReference>
<comment type="similarity">
    <text evidence="1">Belongs to the peptidase S45 family.</text>
</comment>
<dbReference type="SUPFAM" id="SSF56235">
    <property type="entry name" value="N-terminal nucleophile aminohydrolases (Ntn hydrolases)"/>
    <property type="match status" value="1"/>
</dbReference>
<dbReference type="InterPro" id="IPR043146">
    <property type="entry name" value="Penicillin_amidase_N_B-knob"/>
</dbReference>
<name>C6WC02_ACTMD</name>
<dbReference type="PANTHER" id="PTHR34218">
    <property type="entry name" value="PEPTIDASE S45 PENICILLIN AMIDASE"/>
    <property type="match status" value="1"/>
</dbReference>
<dbReference type="GO" id="GO:0016811">
    <property type="term" value="F:hydrolase activity, acting on carbon-nitrogen (but not peptide) bonds, in linear amides"/>
    <property type="evidence" value="ECO:0007669"/>
    <property type="project" value="InterPro"/>
</dbReference>
<dbReference type="GO" id="GO:0017000">
    <property type="term" value="P:antibiotic biosynthetic process"/>
    <property type="evidence" value="ECO:0007669"/>
    <property type="project" value="InterPro"/>
</dbReference>